<dbReference type="Proteomes" id="UP000774617">
    <property type="component" value="Unassembled WGS sequence"/>
</dbReference>
<gene>
    <name evidence="2" type="ORF">B0J12DRAFT_449271</name>
</gene>
<accession>A0ABQ8GI53</accession>
<evidence type="ECO:0000313" key="3">
    <source>
        <dbReference type="Proteomes" id="UP000774617"/>
    </source>
</evidence>
<protein>
    <submittedName>
        <fullName evidence="2">Uncharacterized protein</fullName>
    </submittedName>
</protein>
<feature type="compositionally biased region" description="Polar residues" evidence="1">
    <location>
        <begin position="488"/>
        <end position="501"/>
    </location>
</feature>
<dbReference type="EMBL" id="JAGTJR010000009">
    <property type="protein sequence ID" value="KAH7054272.1"/>
    <property type="molecule type" value="Genomic_DNA"/>
</dbReference>
<comment type="caution">
    <text evidence="2">The sequence shown here is derived from an EMBL/GenBank/DDBJ whole genome shotgun (WGS) entry which is preliminary data.</text>
</comment>
<name>A0ABQ8GI53_9PEZI</name>
<feature type="region of interest" description="Disordered" evidence="1">
    <location>
        <begin position="439"/>
        <end position="501"/>
    </location>
</feature>
<reference evidence="2 3" key="1">
    <citation type="journal article" date="2021" name="Nat. Commun.">
        <title>Genetic determinants of endophytism in the Arabidopsis root mycobiome.</title>
        <authorList>
            <person name="Mesny F."/>
            <person name="Miyauchi S."/>
            <person name="Thiergart T."/>
            <person name="Pickel B."/>
            <person name="Atanasova L."/>
            <person name="Karlsson M."/>
            <person name="Huettel B."/>
            <person name="Barry K.W."/>
            <person name="Haridas S."/>
            <person name="Chen C."/>
            <person name="Bauer D."/>
            <person name="Andreopoulos W."/>
            <person name="Pangilinan J."/>
            <person name="LaButti K."/>
            <person name="Riley R."/>
            <person name="Lipzen A."/>
            <person name="Clum A."/>
            <person name="Drula E."/>
            <person name="Henrissat B."/>
            <person name="Kohler A."/>
            <person name="Grigoriev I.V."/>
            <person name="Martin F.M."/>
            <person name="Hacquard S."/>
        </authorList>
    </citation>
    <scope>NUCLEOTIDE SEQUENCE [LARGE SCALE GENOMIC DNA]</scope>
    <source>
        <strain evidence="2 3">MPI-SDFR-AT-0080</strain>
    </source>
</reference>
<keyword evidence="3" id="KW-1185">Reference proteome</keyword>
<organism evidence="2 3">
    <name type="scientific">Macrophomina phaseolina</name>
    <dbReference type="NCBI Taxonomy" id="35725"/>
    <lineage>
        <taxon>Eukaryota</taxon>
        <taxon>Fungi</taxon>
        <taxon>Dikarya</taxon>
        <taxon>Ascomycota</taxon>
        <taxon>Pezizomycotina</taxon>
        <taxon>Dothideomycetes</taxon>
        <taxon>Dothideomycetes incertae sedis</taxon>
        <taxon>Botryosphaeriales</taxon>
        <taxon>Botryosphaeriaceae</taxon>
        <taxon>Macrophomina</taxon>
    </lineage>
</organism>
<evidence type="ECO:0000313" key="2">
    <source>
        <dbReference type="EMBL" id="KAH7054272.1"/>
    </source>
</evidence>
<sequence>MDRSHVYGVELSRLRNLSRLHVPLRKIHFRLESDTLPVRDSYIDLYIPQFHRYDPGGDSSIRHLDVTTTWRGLSVSHAEELKFWEEMFAAVLEYTISNYLIEVIDSMDDCNIDRYPGDLDSRICSFANKLGSKTLPVNIREINSCMMQLHQRHGPQYQWLACTGNLHNTLCEFLRTRECFLDTPLDPSVQVTFSACLSGQGEPNIVGTLQRYGPSLRFHRLDTSTNDGAWCSIHPSYVEQVLNPAYPSFLGRPEYHLTSDWIKFNWEGDHEGFLGYVRPIPHTGPKGTTQPASTPLNVDLSAVSKRFFLGGVVLERHVRVRLTLTVSRASRVPTASPGSLPSLHRCKEQRSLFSSSPLILSPVKHSCLPSVPALEKSVWAGSPPEKRWGKNVPAWSILPGKVMPNLEERVGLVPSLDPLSADRFGMRPSTFLRGNTCPAQSFKPYRGHEKQDLRPTPPALRDFPPLPESSIQPAREEGSESEYMVIQPTHTNSSLQNLSLS</sequence>
<proteinExistence type="predicted"/>
<evidence type="ECO:0000256" key="1">
    <source>
        <dbReference type="SAM" id="MobiDB-lite"/>
    </source>
</evidence>